<keyword evidence="1" id="KW-0732">Signal</keyword>
<dbReference type="SUPFAM" id="SSF75011">
    <property type="entry name" value="3-carboxy-cis,cis-mucoante lactonizing enzyme"/>
    <property type="match status" value="1"/>
</dbReference>
<evidence type="ECO:0000313" key="2">
    <source>
        <dbReference type="EMBL" id="OUL58475.1"/>
    </source>
</evidence>
<reference evidence="2 3" key="1">
    <citation type="submission" date="2017-02" db="EMBL/GenBank/DDBJ databases">
        <title>Pseudoalteromonas ulvae TC14 Genome.</title>
        <authorList>
            <person name="Molmeret M."/>
        </authorList>
    </citation>
    <scope>NUCLEOTIDE SEQUENCE [LARGE SCALE GENOMIC DNA]</scope>
    <source>
        <strain evidence="2">TC14</strain>
    </source>
</reference>
<evidence type="ECO:0000256" key="1">
    <source>
        <dbReference type="SAM" id="SignalP"/>
    </source>
</evidence>
<keyword evidence="3" id="KW-1185">Reference proteome</keyword>
<organism evidence="2 3">
    <name type="scientific">Pseudoalteromonas ulvae</name>
    <dbReference type="NCBI Taxonomy" id="107327"/>
    <lineage>
        <taxon>Bacteria</taxon>
        <taxon>Pseudomonadati</taxon>
        <taxon>Pseudomonadota</taxon>
        <taxon>Gammaproteobacteria</taxon>
        <taxon>Alteromonadales</taxon>
        <taxon>Pseudoalteromonadaceae</taxon>
        <taxon>Pseudoalteromonas</taxon>
    </lineage>
</organism>
<comment type="caution">
    <text evidence="2">The sequence shown here is derived from an EMBL/GenBank/DDBJ whole genome shotgun (WGS) entry which is preliminary data.</text>
</comment>
<gene>
    <name evidence="2" type="ORF">B1199_09105</name>
</gene>
<sequence length="324" mass="36809">MLKTMLTKKLIHCLLLLLLLTQMDCTAREQGINANNISVKELSATVLNHQQVHFKPLAHPPQALKETSGLALFNNQLWSINDSGDTPTLYGLSAELNTIEHKVTLSQATNKDWESLASDEEHLYIADCGNNSGARHQFTLYQVPWQSINEAKQHTIEPSLAIVFSYLNKPAQLKKYQHNFDCEAITLVNDTMWLFSKNWENNYTDLYHVPLSEGSQSIASQATYNINGLITAADYHPKTQQLALLGYSKNRLFGHAFVWLFDVRDNKVVTTTAQYYQLPLYAQWEGIVWQNDKQLIISTEQSPLSKVMIAQLTLSLNEPNKQPF</sequence>
<dbReference type="EMBL" id="MWPV01000002">
    <property type="protein sequence ID" value="OUL58475.1"/>
    <property type="molecule type" value="Genomic_DNA"/>
</dbReference>
<dbReference type="AlphaFoldDB" id="A0A244CS91"/>
<feature type="signal peptide" evidence="1">
    <location>
        <begin position="1"/>
        <end position="27"/>
    </location>
</feature>
<feature type="chain" id="PRO_5012715486" description="Phytase-like domain-containing protein" evidence="1">
    <location>
        <begin position="28"/>
        <end position="324"/>
    </location>
</feature>
<protein>
    <recommendedName>
        <fullName evidence="4">Phytase-like domain-containing protein</fullName>
    </recommendedName>
</protein>
<evidence type="ECO:0008006" key="4">
    <source>
        <dbReference type="Google" id="ProtNLM"/>
    </source>
</evidence>
<name>A0A244CS91_PSEDV</name>
<accession>A0A244CS91</accession>
<dbReference type="Proteomes" id="UP000194841">
    <property type="component" value="Unassembled WGS sequence"/>
</dbReference>
<evidence type="ECO:0000313" key="3">
    <source>
        <dbReference type="Proteomes" id="UP000194841"/>
    </source>
</evidence>
<proteinExistence type="predicted"/>